<sequence length="136" mass="15041">MTDFSDSRFNFQDYQQGREGYRRFAWEGAILQVPERKAVLRGRVEQEGLGCVVLEAWDRKQASGEGPRDRLLVAGQVPHLDQGEDPRKAVQREDGARVHEQLLCHSRAHFTAGAACMRPAAGVGGVCAGVQPQRLA</sequence>
<evidence type="ECO:0000313" key="1">
    <source>
        <dbReference type="EMBL" id="GAV26995.1"/>
    </source>
</evidence>
<dbReference type="AlphaFoldDB" id="A0A1Q2YBT4"/>
<dbReference type="Proteomes" id="UP000186136">
    <property type="component" value="Unassembled WGS sequence"/>
</dbReference>
<name>A0A1Q2YBT4_9ASCO</name>
<protein>
    <submittedName>
        <fullName evidence="1">Uncharacterized protein</fullName>
    </submittedName>
</protein>
<proteinExistence type="predicted"/>
<organism evidence="1 2">
    <name type="scientific">Pichia membranifaciens</name>
    <dbReference type="NCBI Taxonomy" id="4926"/>
    <lineage>
        <taxon>Eukaryota</taxon>
        <taxon>Fungi</taxon>
        <taxon>Dikarya</taxon>
        <taxon>Ascomycota</taxon>
        <taxon>Saccharomycotina</taxon>
        <taxon>Pichiomycetes</taxon>
        <taxon>Pichiales</taxon>
        <taxon>Pichiaceae</taxon>
        <taxon>Pichia</taxon>
    </lineage>
</organism>
<evidence type="ECO:0000313" key="2">
    <source>
        <dbReference type="Proteomes" id="UP000186136"/>
    </source>
</evidence>
<keyword evidence="2" id="KW-1185">Reference proteome</keyword>
<gene>
    <name evidence="1" type="ORF">PMKS-000456</name>
</gene>
<accession>A0A1Q2YBT4</accession>
<reference evidence="1 2" key="1">
    <citation type="submission" date="2016-08" db="EMBL/GenBank/DDBJ databases">
        <title>Whole genome shotgun sequence of Pichia membranifaciens KS47-1.</title>
        <authorList>
            <person name="Konishi M."/>
            <person name="Ishida M."/>
            <person name="Arakawa T."/>
            <person name="Kato Y."/>
            <person name="Horiuchi J."/>
        </authorList>
    </citation>
    <scope>NUCLEOTIDE SEQUENCE [LARGE SCALE GENOMIC DNA]</scope>
    <source>
        <strain evidence="1 2">KS47-1</strain>
    </source>
</reference>
<dbReference type="EMBL" id="BDGI01000016">
    <property type="protein sequence ID" value="GAV26995.1"/>
    <property type="molecule type" value="Genomic_DNA"/>
</dbReference>
<comment type="caution">
    <text evidence="1">The sequence shown here is derived from an EMBL/GenBank/DDBJ whole genome shotgun (WGS) entry which is preliminary data.</text>
</comment>